<proteinExistence type="predicted"/>
<dbReference type="RefSeq" id="WP_285233726.1">
    <property type="nucleotide sequence ID" value="NZ_CP116346.1"/>
</dbReference>
<accession>A0AA95NFH3</accession>
<dbReference type="InterPro" id="IPR001466">
    <property type="entry name" value="Beta-lactam-related"/>
</dbReference>
<sequence length="402" mass="44014">MLLPALLHAAPDEDLLGRQQGYPLGTAGDWFSNEAVRVGSFSNQGAIAGILNGPVHQLPASEQPLRLPRAASEPALRWLADDGVERDVSAYLARQRVMGLMIVKDGVVQLERYQYERGPEHRFVSHSMAKSIVALAVGLALQEGKLRSLDDTAERYAPGLADTLYGQTSLRNLLRMASGVRFEERYDGQDDLARYGRAASREGLEAAASQINQRIAPQGTRFHYASTETVMLAAALRGATGQSLSDYLGPRLWQAMGAEQSALWRADRTGLEAAAGNFNATLGDYARLGVLLANDGRRPDNGQQIIPARFLREATDWHLHAPAFQPGRASPYFGYGYQFWTFPGNSRRFAMLGVFGQMMLIDPALKLVMVQLAADAKPLAGSTSMAHEALALWQGLLRFYQP</sequence>
<dbReference type="GO" id="GO:0016787">
    <property type="term" value="F:hydrolase activity"/>
    <property type="evidence" value="ECO:0007669"/>
    <property type="project" value="UniProtKB-KW"/>
</dbReference>
<dbReference type="InterPro" id="IPR050789">
    <property type="entry name" value="Diverse_Enzym_Activities"/>
</dbReference>
<dbReference type="Gene3D" id="3.40.710.10">
    <property type="entry name" value="DD-peptidase/beta-lactamase superfamily"/>
    <property type="match status" value="1"/>
</dbReference>
<dbReference type="PANTHER" id="PTHR43283">
    <property type="entry name" value="BETA-LACTAMASE-RELATED"/>
    <property type="match status" value="1"/>
</dbReference>
<evidence type="ECO:0000313" key="3">
    <source>
        <dbReference type="Proteomes" id="UP001177769"/>
    </source>
</evidence>
<dbReference type="PANTHER" id="PTHR43283:SF14">
    <property type="entry name" value="BLL8153 PROTEIN"/>
    <property type="match status" value="1"/>
</dbReference>
<dbReference type="Proteomes" id="UP001177769">
    <property type="component" value="Chromosome"/>
</dbReference>
<protein>
    <submittedName>
        <fullName evidence="2">Serine hydrolase</fullName>
    </submittedName>
</protein>
<dbReference type="EMBL" id="CP116346">
    <property type="protein sequence ID" value="WIT12628.1"/>
    <property type="molecule type" value="Genomic_DNA"/>
</dbReference>
<feature type="domain" description="Beta-lactamase-related" evidence="1">
    <location>
        <begin position="86"/>
        <end position="385"/>
    </location>
</feature>
<gene>
    <name evidence="2" type="ORF">PFX98_03185</name>
</gene>
<evidence type="ECO:0000259" key="1">
    <source>
        <dbReference type="Pfam" id="PF00144"/>
    </source>
</evidence>
<name>A0AA95NFH3_9BURK</name>
<keyword evidence="3" id="KW-1185">Reference proteome</keyword>
<dbReference type="Pfam" id="PF00144">
    <property type="entry name" value="Beta-lactamase"/>
    <property type="match status" value="1"/>
</dbReference>
<reference evidence="2" key="1">
    <citation type="submission" date="2023-01" db="EMBL/GenBank/DDBJ databases">
        <title>Whole genome sequence of Paucibacter sp. S2-9 isolated from pond sediment.</title>
        <authorList>
            <person name="Jung J.Y."/>
        </authorList>
    </citation>
    <scope>NUCLEOTIDE SEQUENCE</scope>
    <source>
        <strain evidence="2">S2-9</strain>
    </source>
</reference>
<dbReference type="InterPro" id="IPR012338">
    <property type="entry name" value="Beta-lactam/transpept-like"/>
</dbReference>
<dbReference type="AlphaFoldDB" id="A0AA95NFH3"/>
<dbReference type="SUPFAM" id="SSF56601">
    <property type="entry name" value="beta-lactamase/transpeptidase-like"/>
    <property type="match status" value="1"/>
</dbReference>
<evidence type="ECO:0000313" key="2">
    <source>
        <dbReference type="EMBL" id="WIT12628.1"/>
    </source>
</evidence>
<dbReference type="KEGG" id="pais:PFX98_03185"/>
<organism evidence="2 3">
    <name type="scientific">Paucibacter sediminis</name>
    <dbReference type="NCBI Taxonomy" id="3019553"/>
    <lineage>
        <taxon>Bacteria</taxon>
        <taxon>Pseudomonadati</taxon>
        <taxon>Pseudomonadota</taxon>
        <taxon>Betaproteobacteria</taxon>
        <taxon>Burkholderiales</taxon>
        <taxon>Sphaerotilaceae</taxon>
        <taxon>Roseateles</taxon>
    </lineage>
</organism>
<keyword evidence="2" id="KW-0378">Hydrolase</keyword>